<evidence type="ECO:0000256" key="11">
    <source>
        <dbReference type="ARBA" id="ARBA00022840"/>
    </source>
</evidence>
<dbReference type="InterPro" id="IPR007094">
    <property type="entry name" value="RNA-dir_pol_PSvirus"/>
</dbReference>
<keyword evidence="14" id="KW-0812">Transmembrane</keyword>
<evidence type="ECO:0000256" key="6">
    <source>
        <dbReference type="ARBA" id="ARBA00022679"/>
    </source>
</evidence>
<name>A0A9E9FYE8_9VIRU</name>
<dbReference type="PROSITE" id="PS50507">
    <property type="entry name" value="RDRP_SSRNA_POS"/>
    <property type="match status" value="1"/>
</dbReference>
<dbReference type="GO" id="GO:0006508">
    <property type="term" value="P:proteolysis"/>
    <property type="evidence" value="ECO:0007669"/>
    <property type="project" value="UniProtKB-KW"/>
</dbReference>
<dbReference type="InterPro" id="IPR000605">
    <property type="entry name" value="Helicase_SF3_ssDNA/RNA_vir"/>
</dbReference>
<dbReference type="SUPFAM" id="SSF52540">
    <property type="entry name" value="P-loop containing nucleoside triphosphate hydrolases"/>
    <property type="match status" value="1"/>
</dbReference>
<evidence type="ECO:0000256" key="14">
    <source>
        <dbReference type="SAM" id="Phobius"/>
    </source>
</evidence>
<keyword evidence="7" id="KW-0548">Nucleotidyltransferase</keyword>
<evidence type="ECO:0000259" key="15">
    <source>
        <dbReference type="PROSITE" id="PS50507"/>
    </source>
</evidence>
<dbReference type="Gene3D" id="2.60.120.20">
    <property type="match status" value="3"/>
</dbReference>
<dbReference type="GO" id="GO:0005524">
    <property type="term" value="F:ATP binding"/>
    <property type="evidence" value="ECO:0007669"/>
    <property type="project" value="UniProtKB-KW"/>
</dbReference>
<evidence type="ECO:0000256" key="9">
    <source>
        <dbReference type="ARBA" id="ARBA00022801"/>
    </source>
</evidence>
<evidence type="ECO:0000256" key="1">
    <source>
        <dbReference type="ARBA" id="ARBA00004328"/>
    </source>
</evidence>
<evidence type="ECO:0000256" key="10">
    <source>
        <dbReference type="ARBA" id="ARBA00022807"/>
    </source>
</evidence>
<keyword evidence="3" id="KW-0696">RNA-directed RNA polymerase</keyword>
<dbReference type="InterPro" id="IPR033703">
    <property type="entry name" value="Rhv-like"/>
</dbReference>
<evidence type="ECO:0000313" key="17">
    <source>
        <dbReference type="EMBL" id="WAQ80627.1"/>
    </source>
</evidence>
<dbReference type="InterPro" id="IPR014759">
    <property type="entry name" value="Helicase_SF3_ssRNA_vir"/>
</dbReference>
<dbReference type="Pfam" id="PF00680">
    <property type="entry name" value="RdRP_1"/>
    <property type="match status" value="1"/>
</dbReference>
<dbReference type="SUPFAM" id="SSF88633">
    <property type="entry name" value="Positive stranded ssRNA viruses"/>
    <property type="match status" value="3"/>
</dbReference>
<protein>
    <recommendedName>
        <fullName evidence="2">Genome polyprotein</fullName>
    </recommendedName>
</protein>
<dbReference type="InterPro" id="IPR043128">
    <property type="entry name" value="Rev_trsase/Diguanyl_cyclase"/>
</dbReference>
<evidence type="ECO:0000256" key="12">
    <source>
        <dbReference type="ARBA" id="ARBA00022844"/>
    </source>
</evidence>
<evidence type="ECO:0000256" key="3">
    <source>
        <dbReference type="ARBA" id="ARBA00022484"/>
    </source>
</evidence>
<evidence type="ECO:0000259" key="16">
    <source>
        <dbReference type="PROSITE" id="PS51218"/>
    </source>
</evidence>
<dbReference type="PROSITE" id="PS51218">
    <property type="entry name" value="SF3_HELICASE_2"/>
    <property type="match status" value="1"/>
</dbReference>
<keyword evidence="13" id="KW-0693">Viral RNA replication</keyword>
<dbReference type="GO" id="GO:0006351">
    <property type="term" value="P:DNA-templated transcription"/>
    <property type="evidence" value="ECO:0007669"/>
    <property type="project" value="InterPro"/>
</dbReference>
<keyword evidence="6" id="KW-0808">Transferase</keyword>
<evidence type="ECO:0000256" key="7">
    <source>
        <dbReference type="ARBA" id="ARBA00022695"/>
    </source>
</evidence>
<dbReference type="SUPFAM" id="SSF50494">
    <property type="entry name" value="Trypsin-like serine proteases"/>
    <property type="match status" value="1"/>
</dbReference>
<dbReference type="Gene3D" id="3.30.70.270">
    <property type="match status" value="1"/>
</dbReference>
<dbReference type="InterPro" id="IPR009003">
    <property type="entry name" value="Peptidase_S1_PA"/>
</dbReference>
<feature type="transmembrane region" description="Helical" evidence="14">
    <location>
        <begin position="931"/>
        <end position="953"/>
    </location>
</feature>
<dbReference type="InterPro" id="IPR001205">
    <property type="entry name" value="RNA-dir_pol_C"/>
</dbReference>
<feature type="domain" description="SF3 helicase" evidence="16">
    <location>
        <begin position="530"/>
        <end position="702"/>
    </location>
</feature>
<keyword evidence="10" id="KW-0788">Thiol protease</keyword>
<dbReference type="GO" id="GO:0003724">
    <property type="term" value="F:RNA helicase activity"/>
    <property type="evidence" value="ECO:0007669"/>
    <property type="project" value="InterPro"/>
</dbReference>
<dbReference type="GO" id="GO:0003723">
    <property type="term" value="F:RNA binding"/>
    <property type="evidence" value="ECO:0007669"/>
    <property type="project" value="InterPro"/>
</dbReference>
<keyword evidence="9" id="KW-0378">Hydrolase</keyword>
<feature type="transmembrane region" description="Helical" evidence="14">
    <location>
        <begin position="1026"/>
        <end position="1047"/>
    </location>
</feature>
<dbReference type="GO" id="GO:0039694">
    <property type="term" value="P:viral RNA genome replication"/>
    <property type="evidence" value="ECO:0007669"/>
    <property type="project" value="InterPro"/>
</dbReference>
<reference evidence="17" key="1">
    <citation type="submission" date="2022-11" db="EMBL/GenBank/DDBJ databases">
        <title>Viral composition of fish in Lhasa River revealed by metagenomics.</title>
        <authorList>
            <person name="Xi Y."/>
            <person name="Zhang W."/>
        </authorList>
    </citation>
    <scope>NUCLEOTIDE SEQUENCE</scope>
    <source>
        <strain evidence="17">Fi101pic3</strain>
    </source>
</reference>
<keyword evidence="8" id="KW-0547">Nucleotide-binding</keyword>
<feature type="domain" description="RdRp catalytic" evidence="15">
    <location>
        <begin position="1615"/>
        <end position="1747"/>
    </location>
</feature>
<proteinExistence type="predicted"/>
<dbReference type="Pfam" id="PF00910">
    <property type="entry name" value="RNA_helicase"/>
    <property type="match status" value="1"/>
</dbReference>
<dbReference type="InterPro" id="IPR043502">
    <property type="entry name" value="DNA/RNA_pol_sf"/>
</dbReference>
<dbReference type="GO" id="GO:0008234">
    <property type="term" value="F:cysteine-type peptidase activity"/>
    <property type="evidence" value="ECO:0007669"/>
    <property type="project" value="UniProtKB-KW"/>
</dbReference>
<accession>A0A9E9FYE8</accession>
<dbReference type="CDD" id="cd23195">
    <property type="entry name" value="Marnaviridae_RdRp"/>
    <property type="match status" value="1"/>
</dbReference>
<keyword evidence="4" id="KW-0167">Capsid protein</keyword>
<dbReference type="SUPFAM" id="SSF56672">
    <property type="entry name" value="DNA/RNA polymerases"/>
    <property type="match status" value="1"/>
</dbReference>
<dbReference type="GO" id="GO:0019028">
    <property type="term" value="C:viral capsid"/>
    <property type="evidence" value="ECO:0007669"/>
    <property type="project" value="UniProtKB-KW"/>
</dbReference>
<evidence type="ECO:0000256" key="2">
    <source>
        <dbReference type="ARBA" id="ARBA00020107"/>
    </source>
</evidence>
<evidence type="ECO:0000256" key="8">
    <source>
        <dbReference type="ARBA" id="ARBA00022741"/>
    </source>
</evidence>
<keyword evidence="14" id="KW-0472">Membrane</keyword>
<dbReference type="InterPro" id="IPR029053">
    <property type="entry name" value="Viral_coat"/>
</dbReference>
<keyword evidence="11" id="KW-0067">ATP-binding</keyword>
<keyword evidence="14" id="KW-1133">Transmembrane helix</keyword>
<organism evidence="17">
    <name type="scientific">Fish-associated picorna-like virus 3</name>
    <dbReference type="NCBI Taxonomy" id="3003959"/>
    <lineage>
        <taxon>Viruses</taxon>
        <taxon>Riboviria</taxon>
        <taxon>Orthornavirae</taxon>
        <taxon>Pisuviricota</taxon>
        <taxon>Pisoniviricetes</taxon>
        <taxon>Picornavirales</taxon>
    </lineage>
</organism>
<evidence type="ECO:0000256" key="13">
    <source>
        <dbReference type="ARBA" id="ARBA00022953"/>
    </source>
</evidence>
<dbReference type="CDD" id="cd00205">
    <property type="entry name" value="rhv_like"/>
    <property type="match status" value="2"/>
</dbReference>
<dbReference type="EMBL" id="OP933692">
    <property type="protein sequence ID" value="WAQ80627.1"/>
    <property type="molecule type" value="Genomic_RNA"/>
</dbReference>
<evidence type="ECO:0000256" key="4">
    <source>
        <dbReference type="ARBA" id="ARBA00022561"/>
    </source>
</evidence>
<dbReference type="GO" id="GO:0003968">
    <property type="term" value="F:RNA-directed RNA polymerase activity"/>
    <property type="evidence" value="ECO:0007669"/>
    <property type="project" value="UniProtKB-KW"/>
</dbReference>
<keyword evidence="12" id="KW-0946">Virion</keyword>
<sequence>MFAKNKNKGNIIRCQLEDDECNLSTNVNNNVVWASSHLIETHSSTDELSIGSEHDDIFHVSHFNSDKDYFLLSTDGILRHWRYKNNKWYFICVITHNSDLPYYLADISPFFFNELMCYAQTCGRPSDYMEIPNCITNEIYLYNFESYIYHVGVYEYFPLHFHSGDGLDKINTRRRKRKKHTKGRKPWRAGKYTNFSNRILPCSFYNILTRDYVNDTSDVLLNDIIRNIPLEIYEAGFEEGFEGTEVIKHIKEIWKNSVTPKLECHAGLDSFIPSSEDLNDGDKLFKSLFESSKMFKSTYPTCDEFISSIEEVISLAVVLYDAVTWRSMFASVYLYISGKLMRKNKSLCKTVLDYVCDLLSGEPELEVQSNFSDVRNGVRRMFSHPATRHISTLISLCVSLEFLRPSTFSLGKFKMFTIESLKNTNSCTDVFDVVVTSFGFFFDHAWKYFKSGSTAEFFTAQDEVSQFVHDTNYLVQHIPEIKQGNYTDLTGKDEIHFSNLLDSAILTSQVITTNFGFPAPLLTTMKKQLASVRIDYTKYRRMSSMRSAPFAICLYGKTCVGKTTCLKYLTKSILLANAFPAEDEHYVYLNANDEFQPTMKSNLSCIVIDDMANAKMETMHINDSKVIIDLINNSFTYANMPEAGDKGSVSVNPKLVAVTTNVKHLDAYKKSNEPASILRRFNYYITLSVKPEFTKTDMQSLDSDKVGEKFTCDDDIIEDIWLLTIETVVVRNSSIKGASDVHDFVAVTHNGKKMINVGIIEALQFLNGQSLRHFVNQKDIVKKGSRIESRISRCDICGNFKQTCICKPILENQAGIDLVDVLTAGSSLAKSVANGENIYYALVSQTANWTYNAIADTGKKIFNDISHTLCPTLFERTLYRSNKYIDRVLSYRNMFNVKYSIFYGYVPHWILCTDLFEKTYMFAERKGMIKLYSFLMVPVTLGIACNVGCVLFSDSKYKPRHVGVNLTGWYILSASAYRYSHNKYLTYLHNTRDNLKIINEQRTTRELKDSLLDPELHAGYSKLKHGIFKATVAAAIVAGGFTIVSILKQVISIWHRQYTDSQALLSSEDGSHVEARDTRRDIWLNNSVVKYPGTTMTSDQFTDIVSKGTRYMRVKETGAYCNAIMMETNFFIIPYHVFFKGSAFESDQLDTIHLEMVIAPLYKNGKQCTGTVNNKLTANSSNSYRIPGTDLVLVTANTGVLPKLSDYLTNVPYNGQYTSIWRDKVGEIVRGHGVCSRSHIERHYGKVSLDYVALETKHNVAWIKGDCMSVIVTKTSDPKIAGFHLMGFSDSQSNIGYSCVLTAKLYEDAINHMKNKSQSIISFHSSTSISHTVCGIDIGYNQCLNDTPFNWTHKHVEWPIFDIIGHCDGGVSPTSNFRDSKISLDLVNKLGIKQLWGPPQFRPRDIKGRPMKFAPWETALMQLTNPCVMDDYNALSWAMEDYQSSLISLVGKYDKSCSRPLSNMEIINGIDGKRFIDKMKFTTSMGFPFKGTKEKYMHFVDSNCIKRDFISPLFFDDVARCERDYLKNLSCNHIFGTFLKDEALLKRGSDGSHKKVRLVLSCPIILQLLIRKYYLPILRFLAVNPLISECAVGINAYSPEWHEMFDYVCAHTSDSMVMAGDYSSWDQRLPNNVTACALKVLINIAISMGYDQSSIKIMEGISTDLANPLINFNGTLVRFCGYMPSGNNLTAVLNSIANSLVQRYVYYNLYKQIFSGNRIPIFRDNVHTMNYGDDMVCGVKKGVEIWYNHITYANYLSNKVGMKFTMPNKVDEPTALMPLSKTDFLKRISVTIEGCNYNGVPCYLGKLDIMSIYKSLMCVSCLKGNEDNVLVAVMASALHELFLHGRDEYDKHLSVFKEIFDKYKIICPQFDIGFDKRILKWNEDYIEEGKIHDNGFNPDCLGGISDLEYHSGTCEDSTLYIKTDYRFSREIGIFIDNGVIAQYKVDELVYTTYQVSICVGNVYTIINQSNTIIEYEQLITEVLCAPGDLTSNKDTLHFHSGMSNGEENAVVTTGLTTFDVDGGNTVETPSTRDETFNLCLTPDCSMQDFMKRPVLLRTFQWDIGAQQRFTLPLVAEFMQNKRVSNRLNNYAWFTGTMCVKIMINGTSFHYGKLVIAANHFPNVDRQTSQYVVPGISMTQLTQLPHIMCNPTEATGGCLEVPLYYPHNMIPFAETIIEDLVDLDIRTFNVLSTVNPSADMALTVQVWAWFKDITLAMPTAGNMPYLTTQSGMDEYDDKFSTNASLVAANIGKFSKAPIIGKYAKASEMAIGAIADAARAFGYSKPSYIQDAHTSIIHPAGNMSNTNSQDTCTKLALDAKNEVTVDQSVTGYSNEDCMDIRHIGARESWLTSYLWNPLLIGPQFTMNVTPIQYKIPVGVEDARIITPACHAALPFKYWRGTMKVRVEVIASAFHKGKLRIVYDPSTRMQPFSPAWADEYNLNYSYIIDISKEREYTFHVGWGSNRSYLLTDGLIGSNYAIWPNEPRDSISLGSFNGMLGIHSVVPLSSIGGTSTNPVFVNVYVSMSDDFEVAVPKCSNINPFTTGYGTNAELADLTFQSAIEEAPGGPMVDGGAMTHEVLINTNYSIDQSLSDKLALIHLGEKVTSVRQVVKRYCDAGYWPYQLLRDESDLQVGYNVLRFRFNNFPSYPGKSRVAEGYTLRDPDSGELFNFVGNCNWLTWFTPAYLMRRGSLRNKYITRHPVKGLDEAFNLLHTSATNSSSAGSQFYIATNVPFDDAVTLAKTLGRFETDCGFCGMLTNFNVVNNVIGIETPHQTDKRWFLAQHREVEAVYSEPTLRFSDGHEIRIDTYYSGTDSVNGLTRYTAAGDDYSLIYYKYAPILYTPST</sequence>
<comment type="subcellular location">
    <subcellularLocation>
        <location evidence="1">Virion</location>
    </subcellularLocation>
</comment>
<evidence type="ECO:0000256" key="5">
    <source>
        <dbReference type="ARBA" id="ARBA00022670"/>
    </source>
</evidence>
<dbReference type="InterPro" id="IPR027417">
    <property type="entry name" value="P-loop_NTPase"/>
</dbReference>
<keyword evidence="5" id="KW-0645">Protease</keyword>